<gene>
    <name evidence="4" type="ORF">CJD36_010810</name>
</gene>
<name>A0A2S7SUR1_9BACT</name>
<dbReference type="Pfam" id="PF00561">
    <property type="entry name" value="Abhydrolase_1"/>
    <property type="match status" value="1"/>
</dbReference>
<dbReference type="OrthoDB" id="9780932at2"/>
<evidence type="ECO:0000256" key="1">
    <source>
        <dbReference type="ARBA" id="ARBA00008645"/>
    </source>
</evidence>
<proteinExistence type="inferred from homology"/>
<protein>
    <submittedName>
        <fullName evidence="4">Alpha/beta hydrolase</fullName>
    </submittedName>
</protein>
<organism evidence="4 5">
    <name type="scientific">Flavipsychrobacter stenotrophus</name>
    <dbReference type="NCBI Taxonomy" id="2077091"/>
    <lineage>
        <taxon>Bacteria</taxon>
        <taxon>Pseudomonadati</taxon>
        <taxon>Bacteroidota</taxon>
        <taxon>Chitinophagia</taxon>
        <taxon>Chitinophagales</taxon>
        <taxon>Chitinophagaceae</taxon>
        <taxon>Flavipsychrobacter</taxon>
    </lineage>
</organism>
<sequence length="268" mass="29301">MVFDPFKKNNVTVLNGSNKDKTIIFAHGFGTDQTAWQQIAQTYSDEYRVVLYDNVGAGKSDPAAFSPNKYDTLQSYADDLVAICTTLAIKDAVIVAHSVSGMVATLAAIEHPEFFSKMVLIGASPRYLDDEGAGYIGGFDQPSLDGLYESMANNYFAWVSGFSAMAMANPERPQLAQSFADTLAAIRPDIAQSVARVIFQSDYRTSLKKLDKPVLLLQTKHDIAVPMDVANYLNGHIKGSKLKVVEAEGHFPHISAPGEILKELQNFI</sequence>
<dbReference type="InterPro" id="IPR029058">
    <property type="entry name" value="AB_hydrolase_fold"/>
</dbReference>
<evidence type="ECO:0000313" key="5">
    <source>
        <dbReference type="Proteomes" id="UP000239872"/>
    </source>
</evidence>
<comment type="caution">
    <text evidence="4">The sequence shown here is derived from an EMBL/GenBank/DDBJ whole genome shotgun (WGS) entry which is preliminary data.</text>
</comment>
<dbReference type="AlphaFoldDB" id="A0A2S7SUR1"/>
<dbReference type="InterPro" id="IPR000073">
    <property type="entry name" value="AB_hydrolase_1"/>
</dbReference>
<evidence type="ECO:0000313" key="4">
    <source>
        <dbReference type="EMBL" id="PQJ10458.1"/>
    </source>
</evidence>
<dbReference type="Proteomes" id="UP000239872">
    <property type="component" value="Unassembled WGS sequence"/>
</dbReference>
<dbReference type="PRINTS" id="PR00111">
    <property type="entry name" value="ABHYDROLASE"/>
</dbReference>
<dbReference type="Gene3D" id="3.40.50.1820">
    <property type="entry name" value="alpha/beta hydrolase"/>
    <property type="match status" value="1"/>
</dbReference>
<feature type="domain" description="AB hydrolase-1" evidence="3">
    <location>
        <begin position="22"/>
        <end position="257"/>
    </location>
</feature>
<accession>A0A2S7SUR1</accession>
<dbReference type="SUPFAM" id="SSF53474">
    <property type="entry name" value="alpha/beta-Hydrolases"/>
    <property type="match status" value="1"/>
</dbReference>
<dbReference type="PANTHER" id="PTHR43039">
    <property type="entry name" value="ESTERASE-RELATED"/>
    <property type="match status" value="1"/>
</dbReference>
<dbReference type="EMBL" id="PPSL01000003">
    <property type="protein sequence ID" value="PQJ10458.1"/>
    <property type="molecule type" value="Genomic_DNA"/>
</dbReference>
<dbReference type="GO" id="GO:0016787">
    <property type="term" value="F:hydrolase activity"/>
    <property type="evidence" value="ECO:0007669"/>
    <property type="project" value="UniProtKB-KW"/>
</dbReference>
<reference evidence="4 5" key="1">
    <citation type="submission" date="2018-01" db="EMBL/GenBank/DDBJ databases">
        <title>A novel member of the phylum Bacteroidetes isolated from glacier ice.</title>
        <authorList>
            <person name="Liu Q."/>
            <person name="Xin Y.-H."/>
        </authorList>
    </citation>
    <scope>NUCLEOTIDE SEQUENCE [LARGE SCALE GENOMIC DNA]</scope>
    <source>
        <strain evidence="4 5">RB1R16</strain>
    </source>
</reference>
<keyword evidence="2 4" id="KW-0378">Hydrolase</keyword>
<evidence type="ECO:0000259" key="3">
    <source>
        <dbReference type="Pfam" id="PF00561"/>
    </source>
</evidence>
<evidence type="ECO:0000256" key="2">
    <source>
        <dbReference type="ARBA" id="ARBA00022801"/>
    </source>
</evidence>
<dbReference type="FunFam" id="3.40.50.1820:FF:000042">
    <property type="entry name" value="probable strigolactone esterase DAD2"/>
    <property type="match status" value="1"/>
</dbReference>
<comment type="similarity">
    <text evidence="1">Belongs to the AB hydrolase superfamily.</text>
</comment>
<keyword evidence="5" id="KW-1185">Reference proteome</keyword>